<dbReference type="RefSeq" id="WP_161024579.1">
    <property type="nucleotide sequence ID" value="NZ_WWCJ01000003.1"/>
</dbReference>
<keyword evidence="3" id="KW-1185">Reference proteome</keyword>
<protein>
    <submittedName>
        <fullName evidence="2">Uncharacterized protein</fullName>
    </submittedName>
</protein>
<evidence type="ECO:0000313" key="3">
    <source>
        <dbReference type="Proteomes" id="UP000448575"/>
    </source>
</evidence>
<evidence type="ECO:0000313" key="2">
    <source>
        <dbReference type="EMBL" id="MYN01569.1"/>
    </source>
</evidence>
<dbReference type="AlphaFoldDB" id="A0A6N9HDT6"/>
<accession>A0A6N9HDT6</accession>
<comment type="caution">
    <text evidence="2">The sequence shown here is derived from an EMBL/GenBank/DDBJ whole genome shotgun (WGS) entry which is preliminary data.</text>
</comment>
<keyword evidence="1" id="KW-1133">Transmembrane helix</keyword>
<sequence length="99" mass="11534">MATDGKQKLDHAVDKLEREVPGKARRFLEWARSDKARWVRIPLALLLIAVGLFLPYLPILGVEDIIIGLLLLSYDIPFLRKPMAAFVEWAVKLWRRIRR</sequence>
<feature type="transmembrane region" description="Helical" evidence="1">
    <location>
        <begin position="38"/>
        <end position="59"/>
    </location>
</feature>
<name>A0A6N9HDT6_9BURK</name>
<feature type="transmembrane region" description="Helical" evidence="1">
    <location>
        <begin position="65"/>
        <end position="91"/>
    </location>
</feature>
<reference evidence="2 3" key="1">
    <citation type="submission" date="2019-12" db="EMBL/GenBank/DDBJ databases">
        <title>Novel species isolated from a subtropical stream in China.</title>
        <authorList>
            <person name="Lu H."/>
        </authorList>
    </citation>
    <scope>NUCLEOTIDE SEQUENCE [LARGE SCALE GENOMIC DNA]</scope>
    <source>
        <strain evidence="2 3">DS3</strain>
    </source>
</reference>
<keyword evidence="1" id="KW-0472">Membrane</keyword>
<evidence type="ECO:0000256" key="1">
    <source>
        <dbReference type="SAM" id="Phobius"/>
    </source>
</evidence>
<gene>
    <name evidence="2" type="ORF">GTP41_05605</name>
</gene>
<dbReference type="Proteomes" id="UP000448575">
    <property type="component" value="Unassembled WGS sequence"/>
</dbReference>
<dbReference type="EMBL" id="WWCJ01000003">
    <property type="protein sequence ID" value="MYN01569.1"/>
    <property type="molecule type" value="Genomic_DNA"/>
</dbReference>
<keyword evidence="1" id="KW-0812">Transmembrane</keyword>
<organism evidence="2 3">
    <name type="scientific">Pseudoduganella guangdongensis</name>
    <dbReference type="NCBI Taxonomy" id="2692179"/>
    <lineage>
        <taxon>Bacteria</taxon>
        <taxon>Pseudomonadati</taxon>
        <taxon>Pseudomonadota</taxon>
        <taxon>Betaproteobacteria</taxon>
        <taxon>Burkholderiales</taxon>
        <taxon>Oxalobacteraceae</taxon>
        <taxon>Telluria group</taxon>
        <taxon>Pseudoduganella</taxon>
    </lineage>
</organism>
<proteinExistence type="predicted"/>